<comment type="caution">
    <text evidence="8">The sequence shown here is derived from an EMBL/GenBank/DDBJ whole genome shotgun (WGS) entry which is preliminary data.</text>
</comment>
<dbReference type="Gene3D" id="3.20.20.140">
    <property type="entry name" value="Metal-dependent hydrolases"/>
    <property type="match status" value="1"/>
</dbReference>
<evidence type="ECO:0000256" key="5">
    <source>
        <dbReference type="ARBA" id="ARBA00020555"/>
    </source>
</evidence>
<dbReference type="HAMAP" id="MF_00675">
    <property type="entry name" value="UxaC"/>
    <property type="match status" value="1"/>
</dbReference>
<organism evidence="8 9">
    <name type="scientific">Rarispira pelagica</name>
    <dbReference type="NCBI Taxonomy" id="3141764"/>
    <lineage>
        <taxon>Bacteria</taxon>
        <taxon>Pseudomonadati</taxon>
        <taxon>Spirochaetota</taxon>
        <taxon>Spirochaetia</taxon>
        <taxon>Winmispirales</taxon>
        <taxon>Winmispiraceae</taxon>
        <taxon>Rarispira</taxon>
    </lineage>
</organism>
<comment type="catalytic activity">
    <reaction evidence="1 7">
        <text>D-glucuronate = D-fructuronate</text>
        <dbReference type="Rhea" id="RHEA:13049"/>
        <dbReference type="ChEBI" id="CHEBI:58720"/>
        <dbReference type="ChEBI" id="CHEBI:59863"/>
        <dbReference type="EC" id="5.3.1.12"/>
    </reaction>
</comment>
<comment type="pathway">
    <text evidence="2 7">Carbohydrate metabolism; pentose and glucuronate interconversion.</text>
</comment>
<protein>
    <recommendedName>
        <fullName evidence="5 7">Uronate isomerase</fullName>
        <ecNumber evidence="4 7">5.3.1.12</ecNumber>
    </recommendedName>
    <alternativeName>
        <fullName evidence="7">Glucuronate isomerase</fullName>
    </alternativeName>
    <alternativeName>
        <fullName evidence="7">Uronic isomerase</fullName>
    </alternativeName>
</protein>
<dbReference type="InterPro" id="IPR032466">
    <property type="entry name" value="Metal_Hydrolase"/>
</dbReference>
<keyword evidence="9" id="KW-1185">Reference proteome</keyword>
<evidence type="ECO:0000256" key="6">
    <source>
        <dbReference type="ARBA" id="ARBA00023235"/>
    </source>
</evidence>
<dbReference type="RefSeq" id="WP_420069038.1">
    <property type="nucleotide sequence ID" value="NZ_JBCHKQ010000001.1"/>
</dbReference>
<dbReference type="GO" id="GO:0008880">
    <property type="term" value="F:glucuronate isomerase activity"/>
    <property type="evidence" value="ECO:0007669"/>
    <property type="project" value="UniProtKB-EC"/>
</dbReference>
<proteinExistence type="inferred from homology"/>
<comment type="catalytic activity">
    <reaction evidence="7">
        <text>aldehydo-D-galacturonate = keto-D-tagaturonate</text>
        <dbReference type="Rhea" id="RHEA:27702"/>
        <dbReference type="ChEBI" id="CHEBI:12952"/>
        <dbReference type="ChEBI" id="CHEBI:17886"/>
    </reaction>
</comment>
<dbReference type="Gene3D" id="1.10.2020.10">
    <property type="entry name" value="uronate isomerase, domain 2, chain A"/>
    <property type="match status" value="1"/>
</dbReference>
<evidence type="ECO:0000256" key="7">
    <source>
        <dbReference type="HAMAP-Rule" id="MF_00675"/>
    </source>
</evidence>
<gene>
    <name evidence="7 8" type="primary">uxaC</name>
    <name evidence="8" type="ORF">WKV44_03460</name>
</gene>
<evidence type="ECO:0000256" key="4">
    <source>
        <dbReference type="ARBA" id="ARBA00012546"/>
    </source>
</evidence>
<dbReference type="EMBL" id="JBCHKQ010000001">
    <property type="protein sequence ID" value="MEM5947595.1"/>
    <property type="molecule type" value="Genomic_DNA"/>
</dbReference>
<evidence type="ECO:0000313" key="9">
    <source>
        <dbReference type="Proteomes" id="UP001466331"/>
    </source>
</evidence>
<dbReference type="PANTHER" id="PTHR30068:SF4">
    <property type="entry name" value="URONATE ISOMERASE"/>
    <property type="match status" value="1"/>
</dbReference>
<name>A0ABU9UAA6_9SPIR</name>
<evidence type="ECO:0000256" key="3">
    <source>
        <dbReference type="ARBA" id="ARBA00008397"/>
    </source>
</evidence>
<accession>A0ABU9UAA6</accession>
<dbReference type="Proteomes" id="UP001466331">
    <property type="component" value="Unassembled WGS sequence"/>
</dbReference>
<evidence type="ECO:0000256" key="1">
    <source>
        <dbReference type="ARBA" id="ARBA00001165"/>
    </source>
</evidence>
<comment type="similarity">
    <text evidence="3 7">Belongs to the metallo-dependent hydrolases superfamily. Uronate isomerase family.</text>
</comment>
<dbReference type="NCBIfam" id="NF002794">
    <property type="entry name" value="PRK02925.1"/>
    <property type="match status" value="1"/>
</dbReference>
<dbReference type="Pfam" id="PF02614">
    <property type="entry name" value="UxaC"/>
    <property type="match status" value="1"/>
</dbReference>
<reference evidence="8 9" key="1">
    <citation type="submission" date="2024-03" db="EMBL/GenBank/DDBJ databases">
        <title>Ignisphaera cupida sp. nov., a hyperthermophilic hydrolytic archaeon from a hot spring of Kamchatka, and proposal of Ignisphaeraceae fam. nov.</title>
        <authorList>
            <person name="Podosokorskaya O.A."/>
            <person name="Elcheninov A.G."/>
            <person name="Maltseva A.I."/>
            <person name="Zayulina K.S."/>
            <person name="Novikov A."/>
            <person name="Merkel A.Y."/>
        </authorList>
    </citation>
    <scope>NUCLEOTIDE SEQUENCE [LARGE SCALE GENOMIC DNA]</scope>
    <source>
        <strain evidence="8 9">38H-sp</strain>
    </source>
</reference>
<sequence>MKSFLDNDFLLENKVAQELYHEVAANMPIYDYHTHLSPEDIQADRIFNDLGEVWLSCDHYKWRAMRSAGIPEEYVTGKASFREKFFAWADIVPMLIGNPLYHWTHLELRRYFGIEEVLSSSTAEKVYNRATEMLQSREFSVRSLLKRMNVTLICTTDDPVSSLSPHRELAREGFPVKVLPTFRPDSALNYYQPAAWNVYIDELSEVSGIDIVDFWDYLEALKKRVDFFHESGCRISDHAMLAPVYNILPEAELKKAFSILRSGKDISLELQKGLYTHTLLFLGKLYHERNWAMQIHIGALRNNNTRLFESFGPDVGCDSIGDLSIAESLARFLDTLDRESKLPRTILYVLNPRDNYVLGTMIGNFQDGSIPGKIQFGSAWWFNDQRDGIESQLKALANLGVLSSFVGMLTDSRSFMSFPRHEYFRRVFCNLIGKWVESGEYPYDRDILELIVKKVSYKNACFYFDIPM</sequence>
<evidence type="ECO:0000313" key="8">
    <source>
        <dbReference type="EMBL" id="MEM5947595.1"/>
    </source>
</evidence>
<dbReference type="EC" id="5.3.1.12" evidence="4 7"/>
<dbReference type="PANTHER" id="PTHR30068">
    <property type="entry name" value="URONATE ISOMERASE"/>
    <property type="match status" value="1"/>
</dbReference>
<dbReference type="SUPFAM" id="SSF51556">
    <property type="entry name" value="Metallo-dependent hydrolases"/>
    <property type="match status" value="1"/>
</dbReference>
<keyword evidence="6 7" id="KW-0413">Isomerase</keyword>
<evidence type="ECO:0000256" key="2">
    <source>
        <dbReference type="ARBA" id="ARBA00004892"/>
    </source>
</evidence>
<dbReference type="InterPro" id="IPR003766">
    <property type="entry name" value="Uronate_isomerase"/>
</dbReference>